<accession>A0ACB6QL74</accession>
<organism evidence="1 2">
    <name type="scientific">Lindgomyces ingoldianus</name>
    <dbReference type="NCBI Taxonomy" id="673940"/>
    <lineage>
        <taxon>Eukaryota</taxon>
        <taxon>Fungi</taxon>
        <taxon>Dikarya</taxon>
        <taxon>Ascomycota</taxon>
        <taxon>Pezizomycotina</taxon>
        <taxon>Dothideomycetes</taxon>
        <taxon>Pleosporomycetidae</taxon>
        <taxon>Pleosporales</taxon>
        <taxon>Lindgomycetaceae</taxon>
        <taxon>Lindgomyces</taxon>
    </lineage>
</organism>
<comment type="caution">
    <text evidence="1">The sequence shown here is derived from an EMBL/GenBank/DDBJ whole genome shotgun (WGS) entry which is preliminary data.</text>
</comment>
<evidence type="ECO:0000313" key="2">
    <source>
        <dbReference type="Proteomes" id="UP000799755"/>
    </source>
</evidence>
<reference evidence="1" key="1">
    <citation type="journal article" date="2020" name="Stud. Mycol.">
        <title>101 Dothideomycetes genomes: a test case for predicting lifestyles and emergence of pathogens.</title>
        <authorList>
            <person name="Haridas S."/>
            <person name="Albert R."/>
            <person name="Binder M."/>
            <person name="Bloem J."/>
            <person name="Labutti K."/>
            <person name="Salamov A."/>
            <person name="Andreopoulos B."/>
            <person name="Baker S."/>
            <person name="Barry K."/>
            <person name="Bills G."/>
            <person name="Bluhm B."/>
            <person name="Cannon C."/>
            <person name="Castanera R."/>
            <person name="Culley D."/>
            <person name="Daum C."/>
            <person name="Ezra D."/>
            <person name="Gonzalez J."/>
            <person name="Henrissat B."/>
            <person name="Kuo A."/>
            <person name="Liang C."/>
            <person name="Lipzen A."/>
            <person name="Lutzoni F."/>
            <person name="Magnuson J."/>
            <person name="Mondo S."/>
            <person name="Nolan M."/>
            <person name="Ohm R."/>
            <person name="Pangilinan J."/>
            <person name="Park H.-J."/>
            <person name="Ramirez L."/>
            <person name="Alfaro M."/>
            <person name="Sun H."/>
            <person name="Tritt A."/>
            <person name="Yoshinaga Y."/>
            <person name="Zwiers L.-H."/>
            <person name="Turgeon B."/>
            <person name="Goodwin S."/>
            <person name="Spatafora J."/>
            <person name="Crous P."/>
            <person name="Grigoriev I."/>
        </authorList>
    </citation>
    <scope>NUCLEOTIDE SEQUENCE</scope>
    <source>
        <strain evidence="1">ATCC 200398</strain>
    </source>
</reference>
<dbReference type="EMBL" id="MU003521">
    <property type="protein sequence ID" value="KAF2467333.1"/>
    <property type="molecule type" value="Genomic_DNA"/>
</dbReference>
<gene>
    <name evidence="1" type="ORF">BDR25DRAFT_267493</name>
</gene>
<sequence length="191" mass="21828">MVSSAATLRPCSPADIAAITSILDYYVRNTVITFALTPASRDELLRKRDAILHERLPYIVAVNDEQEVIGFTYATGFRGERKGYRHTVELSLFCHPSYTAKGVGPLLLNKLLAVLKAPEQYPEYICTPRNEDEKVRMVMACMSVDDTAWKEGLGLRDFYVKHGFEEVGHFKKVGHKFDRWIDTLYLQLPLW</sequence>
<name>A0ACB6QL74_9PLEO</name>
<dbReference type="Proteomes" id="UP000799755">
    <property type="component" value="Unassembled WGS sequence"/>
</dbReference>
<evidence type="ECO:0000313" key="1">
    <source>
        <dbReference type="EMBL" id="KAF2467333.1"/>
    </source>
</evidence>
<protein>
    <submittedName>
        <fullName evidence="1">Acyl-CoA N-acyltransferase</fullName>
    </submittedName>
</protein>
<proteinExistence type="predicted"/>
<keyword evidence="2" id="KW-1185">Reference proteome</keyword>